<dbReference type="Pfam" id="PF07314">
    <property type="entry name" value="Lit"/>
    <property type="match status" value="1"/>
</dbReference>
<gene>
    <name evidence="2" type="ORF">F0161_08025</name>
</gene>
<dbReference type="Proteomes" id="UP000325295">
    <property type="component" value="Chromosome"/>
</dbReference>
<reference evidence="2 3" key="1">
    <citation type="submission" date="2019-09" db="EMBL/GenBank/DDBJ databases">
        <title>Complete Genome Sequence of Lactobacillus nenjiangensis SH-Y15, isolated from sauerkraut.</title>
        <authorList>
            <person name="Yang H."/>
        </authorList>
    </citation>
    <scope>NUCLEOTIDE SEQUENCE [LARGE SCALE GENOMIC DNA]</scope>
    <source>
        <strain evidence="2 3">SH-Y15</strain>
    </source>
</reference>
<dbReference type="InterPro" id="IPR010178">
    <property type="entry name" value="Lit"/>
</dbReference>
<feature type="transmembrane region" description="Helical" evidence="1">
    <location>
        <begin position="183"/>
        <end position="203"/>
    </location>
</feature>
<protein>
    <submittedName>
        <fullName evidence="2">TIGR01906 family membrane protein</fullName>
    </submittedName>
</protein>
<dbReference type="EMBL" id="CP043939">
    <property type="protein sequence ID" value="QER67790.1"/>
    <property type="molecule type" value="Genomic_DNA"/>
</dbReference>
<accession>A0A5P1X1L0</accession>
<feature type="transmembrane region" description="Helical" evidence="1">
    <location>
        <begin position="96"/>
        <end position="115"/>
    </location>
</feature>
<sequence>MIGNLNNLKIKGRQLLVELVLFFAIISVAFFVVLNISSLFIIPTAGNIDGVTIKHVLADYLHLLGYLQNPFTGGLKFRYIDMSVAGRHHFADVKHLFLLNNAVMLISVPLTYWLLKQEKRNKQLWKLLVPLQIWLTVFPVLAVTLGLNFEPFFIKFHQIVFNNQDWIFDPLTDPIINVLTESVFIELAAMACMLIELMFFVAYRISKCSIIKS</sequence>
<keyword evidence="3" id="KW-1185">Reference proteome</keyword>
<dbReference type="OrthoDB" id="9813051at2"/>
<evidence type="ECO:0000313" key="2">
    <source>
        <dbReference type="EMBL" id="QER67790.1"/>
    </source>
</evidence>
<feature type="transmembrane region" description="Helical" evidence="1">
    <location>
        <begin position="127"/>
        <end position="147"/>
    </location>
</feature>
<feature type="transmembrane region" description="Helical" evidence="1">
    <location>
        <begin position="20"/>
        <end position="42"/>
    </location>
</feature>
<name>A0A5P1X1L0_9LACO</name>
<organism evidence="2 3">
    <name type="scientific">Paucilactobacillus nenjiangensis</name>
    <dbReference type="NCBI Taxonomy" id="1296540"/>
    <lineage>
        <taxon>Bacteria</taxon>
        <taxon>Bacillati</taxon>
        <taxon>Bacillota</taxon>
        <taxon>Bacilli</taxon>
        <taxon>Lactobacillales</taxon>
        <taxon>Lactobacillaceae</taxon>
        <taxon>Paucilactobacillus</taxon>
    </lineage>
</organism>
<keyword evidence="1" id="KW-0812">Transmembrane</keyword>
<dbReference type="RefSeq" id="WP_150204260.1">
    <property type="nucleotide sequence ID" value="NZ_CAUQTN010000024.1"/>
</dbReference>
<evidence type="ECO:0000256" key="1">
    <source>
        <dbReference type="SAM" id="Phobius"/>
    </source>
</evidence>
<dbReference type="AlphaFoldDB" id="A0A5P1X1L0"/>
<dbReference type="KEGG" id="lnn:F0161_08025"/>
<keyword evidence="1" id="KW-1133">Transmembrane helix</keyword>
<evidence type="ECO:0000313" key="3">
    <source>
        <dbReference type="Proteomes" id="UP000325295"/>
    </source>
</evidence>
<dbReference type="NCBIfam" id="TIGR01906">
    <property type="entry name" value="integ_TIGR01906"/>
    <property type="match status" value="1"/>
</dbReference>
<keyword evidence="1" id="KW-0472">Membrane</keyword>
<proteinExistence type="predicted"/>